<organism evidence="2 3">
    <name type="scientific">Seiridium unicorne</name>
    <dbReference type="NCBI Taxonomy" id="138068"/>
    <lineage>
        <taxon>Eukaryota</taxon>
        <taxon>Fungi</taxon>
        <taxon>Dikarya</taxon>
        <taxon>Ascomycota</taxon>
        <taxon>Pezizomycotina</taxon>
        <taxon>Sordariomycetes</taxon>
        <taxon>Xylariomycetidae</taxon>
        <taxon>Amphisphaeriales</taxon>
        <taxon>Sporocadaceae</taxon>
        <taxon>Seiridium</taxon>
    </lineage>
</organism>
<comment type="caution">
    <text evidence="2">The sequence shown here is derived from an EMBL/GenBank/DDBJ whole genome shotgun (WGS) entry which is preliminary data.</text>
</comment>
<name>A0ABR2UM01_9PEZI</name>
<evidence type="ECO:0000256" key="1">
    <source>
        <dbReference type="SAM" id="SignalP"/>
    </source>
</evidence>
<dbReference type="CDD" id="cd11577">
    <property type="entry name" value="GH71"/>
    <property type="match status" value="1"/>
</dbReference>
<feature type="signal peptide" evidence="1">
    <location>
        <begin position="1"/>
        <end position="19"/>
    </location>
</feature>
<evidence type="ECO:0000313" key="2">
    <source>
        <dbReference type="EMBL" id="KAK9415669.1"/>
    </source>
</evidence>
<protein>
    <recommendedName>
        <fullName evidence="4">Glycoside hydrolase family 71 protein</fullName>
    </recommendedName>
</protein>
<proteinExistence type="predicted"/>
<keyword evidence="1" id="KW-0732">Signal</keyword>
<accession>A0ABR2UM01</accession>
<evidence type="ECO:0008006" key="4">
    <source>
        <dbReference type="Google" id="ProtNLM"/>
    </source>
</evidence>
<keyword evidence="3" id="KW-1185">Reference proteome</keyword>
<dbReference type="Proteomes" id="UP001408356">
    <property type="component" value="Unassembled WGS sequence"/>
</dbReference>
<sequence length="431" mass="45125">MLFKSGAALLLAAAQCVAGLAVPYKRADSDRKVFAHYMVGLTSGQASSQWSTDISDAKSAGIDGFALNVGSTDSWNDVQLPLAYAAAASAGSFSLFLSFDMAASSWTVDQVNSLINQYKDEDAQFKVNSLPFVSTFEGPDWSDNWASVRSATGGIFLVPDWSSLGASGVGAKASLIDGAFNWGAWPNANSKTITSDADTQYQSALGDKAYMMGVSPYFYTDLPQYSKNWYSTSDTLWYDRWTQVLDVLPEYVELITWNDYGESSYLNSPVTAQIVSGAEGYVDGFDHTAFRFVLPYFIAAYKAGTADVALPSGEGAVAWYRTTSKSVCGDGGTVWGQGGSASAADGTDDVISVIALSNSPGADITVSIGGSSTPVKATSTVGKASFYTTSFSGKSGAVSITVGGKTTTGTAISASCPSSGQVNFNAVAVQI</sequence>
<dbReference type="InterPro" id="IPR005197">
    <property type="entry name" value="Glyco_hydro_71"/>
</dbReference>
<dbReference type="EMBL" id="JARVKF010000414">
    <property type="protein sequence ID" value="KAK9415669.1"/>
    <property type="molecule type" value="Genomic_DNA"/>
</dbReference>
<feature type="chain" id="PRO_5046892859" description="Glycoside hydrolase family 71 protein" evidence="1">
    <location>
        <begin position="20"/>
        <end position="431"/>
    </location>
</feature>
<reference evidence="2 3" key="1">
    <citation type="journal article" date="2024" name="J. Plant Pathol.">
        <title>Sequence and assembly of the genome of Seiridium unicorne, isolate CBS 538.82, causal agent of cypress canker disease.</title>
        <authorList>
            <person name="Scali E."/>
            <person name="Rocca G.D."/>
            <person name="Danti R."/>
            <person name="Garbelotto M."/>
            <person name="Barberini S."/>
            <person name="Baroncelli R."/>
            <person name="Emiliani G."/>
        </authorList>
    </citation>
    <scope>NUCLEOTIDE SEQUENCE [LARGE SCALE GENOMIC DNA]</scope>
    <source>
        <strain evidence="2 3">BM-138-508</strain>
    </source>
</reference>
<dbReference type="Pfam" id="PF03659">
    <property type="entry name" value="Glyco_hydro_71"/>
    <property type="match status" value="1"/>
</dbReference>
<gene>
    <name evidence="2" type="ORF">SUNI508_10328</name>
</gene>
<evidence type="ECO:0000313" key="3">
    <source>
        <dbReference type="Proteomes" id="UP001408356"/>
    </source>
</evidence>
<dbReference type="Gene3D" id="3.20.20.80">
    <property type="entry name" value="Glycosidases"/>
    <property type="match status" value="1"/>
</dbReference>